<dbReference type="KEGG" id="dac:Daci_1432"/>
<comment type="similarity">
    <text evidence="1">Belongs to the barstar family.</text>
</comment>
<accession>A9BSS1</accession>
<proteinExistence type="inferred from homology"/>
<protein>
    <recommendedName>
        <fullName evidence="2">Barstar (barnase inhibitor) domain-containing protein</fullName>
    </recommendedName>
</protein>
<name>A9BSS1_DELAS</name>
<dbReference type="STRING" id="398578.Daci_1432"/>
<dbReference type="InterPro" id="IPR035905">
    <property type="entry name" value="Barstar-like_sf"/>
</dbReference>
<dbReference type="CDD" id="cd05141">
    <property type="entry name" value="Barstar_evA4336-like"/>
    <property type="match status" value="1"/>
</dbReference>
<dbReference type="Gene3D" id="3.30.370.10">
    <property type="entry name" value="Barstar-like"/>
    <property type="match status" value="1"/>
</dbReference>
<dbReference type="SUPFAM" id="SSF52038">
    <property type="entry name" value="Barstar-related"/>
    <property type="match status" value="1"/>
</dbReference>
<dbReference type="HOGENOM" id="CLU_153035_0_0_4"/>
<evidence type="ECO:0000313" key="4">
    <source>
        <dbReference type="Proteomes" id="UP000000784"/>
    </source>
</evidence>
<dbReference type="Proteomes" id="UP000000784">
    <property type="component" value="Chromosome"/>
</dbReference>
<dbReference type="EMBL" id="CP000884">
    <property type="protein sequence ID" value="ABX34076.1"/>
    <property type="molecule type" value="Genomic_DNA"/>
</dbReference>
<dbReference type="AlphaFoldDB" id="A9BSS1"/>
<gene>
    <name evidence="3" type="ordered locus">Daci_1432</name>
</gene>
<reference evidence="3 4" key="1">
    <citation type="journal article" date="2004" name="Appl. Environ. Microbiol.">
        <title>Mineralization of individual congeners of linear alkylbenzenesulfonate by defined pairs of heterotrophic bacteria.</title>
        <authorList>
            <person name="Schleheck D."/>
            <person name="Knepper T.P."/>
            <person name="Fischer K."/>
            <person name="Cook A.M."/>
        </authorList>
    </citation>
    <scope>NUCLEOTIDE SEQUENCE [LARGE SCALE GENOMIC DNA]</scope>
    <source>
        <strain evidence="4">DSM 14801 / SPH-1</strain>
    </source>
</reference>
<dbReference type="InterPro" id="IPR000468">
    <property type="entry name" value="Barstar"/>
</dbReference>
<dbReference type="eggNOG" id="ENOG50331ZM">
    <property type="taxonomic scope" value="Bacteria"/>
</dbReference>
<dbReference type="Pfam" id="PF01337">
    <property type="entry name" value="Barstar"/>
    <property type="match status" value="1"/>
</dbReference>
<organism evidence="3 4">
    <name type="scientific">Delftia acidovorans (strain DSM 14801 / SPH-1)</name>
    <dbReference type="NCBI Taxonomy" id="398578"/>
    <lineage>
        <taxon>Bacteria</taxon>
        <taxon>Pseudomonadati</taxon>
        <taxon>Pseudomonadota</taxon>
        <taxon>Betaproteobacteria</taxon>
        <taxon>Burkholderiales</taxon>
        <taxon>Comamonadaceae</taxon>
        <taxon>Delftia</taxon>
    </lineage>
</organism>
<evidence type="ECO:0000313" key="3">
    <source>
        <dbReference type="EMBL" id="ABX34076.1"/>
    </source>
</evidence>
<feature type="domain" description="Barstar (barnase inhibitor)" evidence="2">
    <location>
        <begin position="20"/>
        <end position="105"/>
    </location>
</feature>
<evidence type="ECO:0000259" key="2">
    <source>
        <dbReference type="Pfam" id="PF01337"/>
    </source>
</evidence>
<reference evidence="4" key="2">
    <citation type="submission" date="2007-11" db="EMBL/GenBank/DDBJ databases">
        <title>Complete sequence of Delftia acidovorans DSM 14801 / SPH-1.</title>
        <authorList>
            <person name="Copeland A."/>
            <person name="Lucas S."/>
            <person name="Lapidus A."/>
            <person name="Barry K."/>
            <person name="Glavina del Rio T."/>
            <person name="Dalin E."/>
            <person name="Tice H."/>
            <person name="Pitluck S."/>
            <person name="Lowry S."/>
            <person name="Clum A."/>
            <person name="Schmutz J."/>
            <person name="Larimer F."/>
            <person name="Land M."/>
            <person name="Hauser L."/>
            <person name="Kyrpides N."/>
            <person name="Kim E."/>
            <person name="Schleheck D."/>
            <person name="Richardson P."/>
        </authorList>
    </citation>
    <scope>NUCLEOTIDE SEQUENCE [LARGE SCALE GENOMIC DNA]</scope>
    <source>
        <strain evidence="4">DSM 14801 / SPH-1</strain>
    </source>
</reference>
<keyword evidence="4" id="KW-1185">Reference proteome</keyword>
<evidence type="ECO:0000256" key="1">
    <source>
        <dbReference type="ARBA" id="ARBA00006845"/>
    </source>
</evidence>
<sequence length="126" mass="15266">MNFRYLNERPHVFLDEVFFVQVDPGITDKTDLFNFYYRAMWFPGYFGFNWDAMYDFLCDISWIKKRRILIIHNGLPGMEVNDMGKYFSVLNDVCDSWNGKNHSLHDFQVYFDFTDKDVVEKFIVRK</sequence>